<name>A0A0E9XZ36_ANGAN</name>
<accession>A0A0E9XZ36</accession>
<protein>
    <submittedName>
        <fullName evidence="1">Uncharacterized protein</fullName>
    </submittedName>
</protein>
<organism evidence="1">
    <name type="scientific">Anguilla anguilla</name>
    <name type="common">European freshwater eel</name>
    <name type="synonym">Muraena anguilla</name>
    <dbReference type="NCBI Taxonomy" id="7936"/>
    <lineage>
        <taxon>Eukaryota</taxon>
        <taxon>Metazoa</taxon>
        <taxon>Chordata</taxon>
        <taxon>Craniata</taxon>
        <taxon>Vertebrata</taxon>
        <taxon>Euteleostomi</taxon>
        <taxon>Actinopterygii</taxon>
        <taxon>Neopterygii</taxon>
        <taxon>Teleostei</taxon>
        <taxon>Anguilliformes</taxon>
        <taxon>Anguillidae</taxon>
        <taxon>Anguilla</taxon>
    </lineage>
</organism>
<reference evidence="1" key="2">
    <citation type="journal article" date="2015" name="Fish Shellfish Immunol.">
        <title>Early steps in the European eel (Anguilla anguilla)-Vibrio vulnificus interaction in the gills: Role of the RtxA13 toxin.</title>
        <authorList>
            <person name="Callol A."/>
            <person name="Pajuelo D."/>
            <person name="Ebbesson L."/>
            <person name="Teles M."/>
            <person name="MacKenzie S."/>
            <person name="Amaro C."/>
        </authorList>
    </citation>
    <scope>NUCLEOTIDE SEQUENCE</scope>
</reference>
<evidence type="ECO:0000313" key="1">
    <source>
        <dbReference type="EMBL" id="JAI07905.1"/>
    </source>
</evidence>
<dbReference type="EMBL" id="GBXM01000673">
    <property type="protein sequence ID" value="JAI07905.1"/>
    <property type="molecule type" value="Transcribed_RNA"/>
</dbReference>
<proteinExistence type="predicted"/>
<dbReference type="AlphaFoldDB" id="A0A0E9XZ36"/>
<sequence length="63" mass="7377">MQTQTKTVCTLLTHHQIIPKKHLNLIFNCKLKSTSEERHENMNSSKNLKPHKLLALCFVLTEY</sequence>
<reference evidence="1" key="1">
    <citation type="submission" date="2014-11" db="EMBL/GenBank/DDBJ databases">
        <authorList>
            <person name="Amaro Gonzalez C."/>
        </authorList>
    </citation>
    <scope>NUCLEOTIDE SEQUENCE</scope>
</reference>